<sequence length="56" mass="6486">MKRTKSTRRGNQTLNGLSFRARMEAVTGSVMKHKSFEVKRRSLMIDLHLKHGNCKL</sequence>
<dbReference type="EMBL" id="CM007901">
    <property type="protein sequence ID" value="OTG03749.1"/>
    <property type="molecule type" value="Genomic_DNA"/>
</dbReference>
<protein>
    <submittedName>
        <fullName evidence="2">Uncharacterized protein</fullName>
    </submittedName>
</protein>
<name>A0A251SYU6_HELAN</name>
<dbReference type="EMBL" id="MNCJ02000327">
    <property type="protein sequence ID" value="KAF5776223.1"/>
    <property type="molecule type" value="Genomic_DNA"/>
</dbReference>
<dbReference type="Proteomes" id="UP000215914">
    <property type="component" value="Chromosome 12"/>
</dbReference>
<evidence type="ECO:0000313" key="2">
    <source>
        <dbReference type="EMBL" id="OTG03749.1"/>
    </source>
</evidence>
<accession>A0A251SYU6</accession>
<reference evidence="2" key="2">
    <citation type="submission" date="2017-02" db="EMBL/GenBank/DDBJ databases">
        <title>Sunflower complete genome.</title>
        <authorList>
            <person name="Langlade N."/>
            <person name="Munos S."/>
        </authorList>
    </citation>
    <scope>NUCLEOTIDE SEQUENCE [LARGE SCALE GENOMIC DNA]</scope>
    <source>
        <tissue evidence="2">Leaves</tissue>
    </source>
</reference>
<reference evidence="1" key="3">
    <citation type="submission" date="2020-06" db="EMBL/GenBank/DDBJ databases">
        <title>Helianthus annuus Genome sequencing and assembly Release 2.</title>
        <authorList>
            <person name="Gouzy J."/>
            <person name="Langlade N."/>
            <person name="Munos S."/>
        </authorList>
    </citation>
    <scope>NUCLEOTIDE SEQUENCE</scope>
    <source>
        <tissue evidence="1">Leaves</tissue>
    </source>
</reference>
<dbReference type="InParanoid" id="A0A251SYU6"/>
<dbReference type="Gramene" id="mRNA:HanXRQr2_Chr12g0521861">
    <property type="protein sequence ID" value="mRNA:HanXRQr2_Chr12g0521861"/>
    <property type="gene ID" value="HanXRQr2_Chr12g0521861"/>
</dbReference>
<organism evidence="2 3">
    <name type="scientific">Helianthus annuus</name>
    <name type="common">Common sunflower</name>
    <dbReference type="NCBI Taxonomy" id="4232"/>
    <lineage>
        <taxon>Eukaryota</taxon>
        <taxon>Viridiplantae</taxon>
        <taxon>Streptophyta</taxon>
        <taxon>Embryophyta</taxon>
        <taxon>Tracheophyta</taxon>
        <taxon>Spermatophyta</taxon>
        <taxon>Magnoliopsida</taxon>
        <taxon>eudicotyledons</taxon>
        <taxon>Gunneridae</taxon>
        <taxon>Pentapetalae</taxon>
        <taxon>asterids</taxon>
        <taxon>campanulids</taxon>
        <taxon>Asterales</taxon>
        <taxon>Asteraceae</taxon>
        <taxon>Asteroideae</taxon>
        <taxon>Heliantheae alliance</taxon>
        <taxon>Heliantheae</taxon>
        <taxon>Helianthus</taxon>
    </lineage>
</organism>
<gene>
    <name evidence="2" type="ORF">HannXRQ_Chr12g0354771</name>
    <name evidence="1" type="ORF">HanXRQr2_Chr12g0521861</name>
</gene>
<dbReference type="AlphaFoldDB" id="A0A251SYU6"/>
<evidence type="ECO:0000313" key="1">
    <source>
        <dbReference type="EMBL" id="KAF5776223.1"/>
    </source>
</evidence>
<proteinExistence type="predicted"/>
<evidence type="ECO:0000313" key="3">
    <source>
        <dbReference type="Proteomes" id="UP000215914"/>
    </source>
</evidence>
<keyword evidence="3" id="KW-1185">Reference proteome</keyword>
<reference evidence="1 3" key="1">
    <citation type="journal article" date="2017" name="Nature">
        <title>The sunflower genome provides insights into oil metabolism, flowering and Asterid evolution.</title>
        <authorList>
            <person name="Badouin H."/>
            <person name="Gouzy J."/>
            <person name="Grassa C.J."/>
            <person name="Murat F."/>
            <person name="Staton S.E."/>
            <person name="Cottret L."/>
            <person name="Lelandais-Briere C."/>
            <person name="Owens G.L."/>
            <person name="Carrere S."/>
            <person name="Mayjonade B."/>
            <person name="Legrand L."/>
            <person name="Gill N."/>
            <person name="Kane N.C."/>
            <person name="Bowers J.E."/>
            <person name="Hubner S."/>
            <person name="Bellec A."/>
            <person name="Berard A."/>
            <person name="Berges H."/>
            <person name="Blanchet N."/>
            <person name="Boniface M.C."/>
            <person name="Brunel D."/>
            <person name="Catrice O."/>
            <person name="Chaidir N."/>
            <person name="Claudel C."/>
            <person name="Donnadieu C."/>
            <person name="Faraut T."/>
            <person name="Fievet G."/>
            <person name="Helmstetter N."/>
            <person name="King M."/>
            <person name="Knapp S.J."/>
            <person name="Lai Z."/>
            <person name="Le Paslier M.C."/>
            <person name="Lippi Y."/>
            <person name="Lorenzon L."/>
            <person name="Mandel J.R."/>
            <person name="Marage G."/>
            <person name="Marchand G."/>
            <person name="Marquand E."/>
            <person name="Bret-Mestries E."/>
            <person name="Morien E."/>
            <person name="Nambeesan S."/>
            <person name="Nguyen T."/>
            <person name="Pegot-Espagnet P."/>
            <person name="Pouilly N."/>
            <person name="Raftis F."/>
            <person name="Sallet E."/>
            <person name="Schiex T."/>
            <person name="Thomas J."/>
            <person name="Vandecasteele C."/>
            <person name="Vares D."/>
            <person name="Vear F."/>
            <person name="Vautrin S."/>
            <person name="Crespi M."/>
            <person name="Mangin B."/>
            <person name="Burke J.M."/>
            <person name="Salse J."/>
            <person name="Munos S."/>
            <person name="Vincourt P."/>
            <person name="Rieseberg L.H."/>
            <person name="Langlade N.B."/>
        </authorList>
    </citation>
    <scope>NUCLEOTIDE SEQUENCE [LARGE SCALE GENOMIC DNA]</scope>
    <source>
        <strain evidence="3">cv. SF193</strain>
        <tissue evidence="1">Leaves</tissue>
    </source>
</reference>